<name>A0ABQ8KIZ5_9APHY</name>
<evidence type="ECO:0000313" key="3">
    <source>
        <dbReference type="Proteomes" id="UP000814176"/>
    </source>
</evidence>
<sequence length="217" mass="24898">MSAPGVRKASAIPFTMSSLPTSPANGQPSEAQPETQQAKPERRFDQLPIGLNQREPIFSVKFQGQDGEPGAALWKFLEFGDCGYDRGNGRLDEEKARYCVDLNKGLGPKANEYGWVFHKCEWPGYEHEGFAMCHLWDITTRCELGKEIAVDWVGYLRQCAQILKPETDLFEPNPVVDGIEFKRIYLSEFYATDWREWEAKLWVELPDGMRSLNFLRR</sequence>
<reference evidence="2 3" key="1">
    <citation type="journal article" date="2021" name="Environ. Microbiol.">
        <title>Gene family expansions and transcriptome signatures uncover fungal adaptations to wood decay.</title>
        <authorList>
            <person name="Hage H."/>
            <person name="Miyauchi S."/>
            <person name="Viragh M."/>
            <person name="Drula E."/>
            <person name="Min B."/>
            <person name="Chaduli D."/>
            <person name="Navarro D."/>
            <person name="Favel A."/>
            <person name="Norest M."/>
            <person name="Lesage-Meessen L."/>
            <person name="Balint B."/>
            <person name="Merenyi Z."/>
            <person name="de Eugenio L."/>
            <person name="Morin E."/>
            <person name="Martinez A.T."/>
            <person name="Baldrian P."/>
            <person name="Stursova M."/>
            <person name="Martinez M.J."/>
            <person name="Novotny C."/>
            <person name="Magnuson J.K."/>
            <person name="Spatafora J.W."/>
            <person name="Maurice S."/>
            <person name="Pangilinan J."/>
            <person name="Andreopoulos W."/>
            <person name="LaButti K."/>
            <person name="Hundley H."/>
            <person name="Na H."/>
            <person name="Kuo A."/>
            <person name="Barry K."/>
            <person name="Lipzen A."/>
            <person name="Henrissat B."/>
            <person name="Riley R."/>
            <person name="Ahrendt S."/>
            <person name="Nagy L.G."/>
            <person name="Grigoriev I.V."/>
            <person name="Martin F."/>
            <person name="Rosso M.N."/>
        </authorList>
    </citation>
    <scope>NUCLEOTIDE SEQUENCE [LARGE SCALE GENOMIC DNA]</scope>
    <source>
        <strain evidence="2 3">CIRM-BRFM 1785</strain>
    </source>
</reference>
<feature type="region of interest" description="Disordered" evidence="1">
    <location>
        <begin position="1"/>
        <end position="41"/>
    </location>
</feature>
<dbReference type="Proteomes" id="UP000814176">
    <property type="component" value="Unassembled WGS sequence"/>
</dbReference>
<feature type="compositionally biased region" description="Polar residues" evidence="1">
    <location>
        <begin position="15"/>
        <end position="38"/>
    </location>
</feature>
<proteinExistence type="predicted"/>
<gene>
    <name evidence="2" type="ORF">C8Q71DRAFT_571057</name>
</gene>
<evidence type="ECO:0000313" key="2">
    <source>
        <dbReference type="EMBL" id="KAH9837974.1"/>
    </source>
</evidence>
<protein>
    <submittedName>
        <fullName evidence="2">Uncharacterized protein</fullName>
    </submittedName>
</protein>
<dbReference type="EMBL" id="JADCUA010000008">
    <property type="protein sequence ID" value="KAH9837974.1"/>
    <property type="molecule type" value="Genomic_DNA"/>
</dbReference>
<dbReference type="RefSeq" id="XP_047780012.1">
    <property type="nucleotide sequence ID" value="XM_047919434.1"/>
</dbReference>
<dbReference type="GeneID" id="72000166"/>
<accession>A0ABQ8KIZ5</accession>
<evidence type="ECO:0000256" key="1">
    <source>
        <dbReference type="SAM" id="MobiDB-lite"/>
    </source>
</evidence>
<comment type="caution">
    <text evidence="2">The sequence shown here is derived from an EMBL/GenBank/DDBJ whole genome shotgun (WGS) entry which is preliminary data.</text>
</comment>
<organism evidence="2 3">
    <name type="scientific">Rhodofomes roseus</name>
    <dbReference type="NCBI Taxonomy" id="34475"/>
    <lineage>
        <taxon>Eukaryota</taxon>
        <taxon>Fungi</taxon>
        <taxon>Dikarya</taxon>
        <taxon>Basidiomycota</taxon>
        <taxon>Agaricomycotina</taxon>
        <taxon>Agaricomycetes</taxon>
        <taxon>Polyporales</taxon>
        <taxon>Rhodofomes</taxon>
    </lineage>
</organism>
<keyword evidence="3" id="KW-1185">Reference proteome</keyword>